<accession>A0ABS9W5N1</accession>
<name>A0ABS9W5N1_9PROT</name>
<proteinExistence type="predicted"/>
<evidence type="ECO:0000313" key="2">
    <source>
        <dbReference type="Proteomes" id="UP001201985"/>
    </source>
</evidence>
<gene>
    <name evidence="1" type="ORF">MON41_12265</name>
</gene>
<reference evidence="1 2" key="1">
    <citation type="submission" date="2022-03" db="EMBL/GenBank/DDBJ databases">
        <title>Complete genome analysis of Roseomonas KG 17.1 : a prolific producer of plant growth promoters.</title>
        <authorList>
            <person name="Saadouli I."/>
            <person name="Najjari A."/>
            <person name="Mosbah A."/>
            <person name="Ouzari H.I."/>
        </authorList>
    </citation>
    <scope>NUCLEOTIDE SEQUENCE [LARGE SCALE GENOMIC DNA]</scope>
    <source>
        <strain evidence="1 2">KG17-1</strain>
    </source>
</reference>
<organism evidence="1 2">
    <name type="scientific">Teichococcus vastitatis</name>
    <dbReference type="NCBI Taxonomy" id="2307076"/>
    <lineage>
        <taxon>Bacteria</taxon>
        <taxon>Pseudomonadati</taxon>
        <taxon>Pseudomonadota</taxon>
        <taxon>Alphaproteobacteria</taxon>
        <taxon>Acetobacterales</taxon>
        <taxon>Roseomonadaceae</taxon>
        <taxon>Roseomonas</taxon>
    </lineage>
</organism>
<dbReference type="RefSeq" id="WP_120006329.1">
    <property type="nucleotide sequence ID" value="NZ_JALBUU010000004.1"/>
</dbReference>
<protein>
    <submittedName>
        <fullName evidence="1">Uncharacterized protein</fullName>
    </submittedName>
</protein>
<sequence length="65" mass="7214">MTDRDPDLLRLLLRVALLRRNRRQGAVGLLGWRTDLFRVMQGLQNGAASGLSGRHAMVDSRTASP</sequence>
<dbReference type="EMBL" id="JALBUU010000004">
    <property type="protein sequence ID" value="MCI0754532.1"/>
    <property type="molecule type" value="Genomic_DNA"/>
</dbReference>
<evidence type="ECO:0000313" key="1">
    <source>
        <dbReference type="EMBL" id="MCI0754532.1"/>
    </source>
</evidence>
<keyword evidence="2" id="KW-1185">Reference proteome</keyword>
<comment type="caution">
    <text evidence="1">The sequence shown here is derived from an EMBL/GenBank/DDBJ whole genome shotgun (WGS) entry which is preliminary data.</text>
</comment>
<dbReference type="Proteomes" id="UP001201985">
    <property type="component" value="Unassembled WGS sequence"/>
</dbReference>